<dbReference type="EMBL" id="RBXL01000001">
    <property type="protein sequence ID" value="RKT45623.1"/>
    <property type="molecule type" value="Genomic_DNA"/>
</dbReference>
<dbReference type="AlphaFoldDB" id="A0A495VAG8"/>
<keyword evidence="1" id="KW-0472">Membrane</keyword>
<keyword evidence="1" id="KW-1133">Transmembrane helix</keyword>
<keyword evidence="1" id="KW-0812">Transmembrane</keyword>
<reference evidence="2 3" key="1">
    <citation type="submission" date="2018-10" db="EMBL/GenBank/DDBJ databases">
        <title>Genomic Encyclopedia of Archaeal and Bacterial Type Strains, Phase II (KMG-II): from individual species to whole genera.</title>
        <authorList>
            <person name="Goeker M."/>
        </authorList>
    </citation>
    <scope>NUCLEOTIDE SEQUENCE [LARGE SCALE GENOMIC DNA]</scope>
    <source>
        <strain evidence="2 3">DSM 235</strain>
    </source>
</reference>
<feature type="transmembrane region" description="Helical" evidence="1">
    <location>
        <begin position="15"/>
        <end position="34"/>
    </location>
</feature>
<evidence type="ECO:0000313" key="2">
    <source>
        <dbReference type="EMBL" id="RKT45623.1"/>
    </source>
</evidence>
<protein>
    <submittedName>
        <fullName evidence="2">Uncharacterized protein</fullName>
    </submittedName>
</protein>
<dbReference type="OrthoDB" id="7126415at2"/>
<evidence type="ECO:0000313" key="3">
    <source>
        <dbReference type="Proteomes" id="UP000274556"/>
    </source>
</evidence>
<accession>A0A495VAG8</accession>
<keyword evidence="3" id="KW-1185">Reference proteome</keyword>
<evidence type="ECO:0000256" key="1">
    <source>
        <dbReference type="SAM" id="Phobius"/>
    </source>
</evidence>
<proteinExistence type="predicted"/>
<dbReference type="RefSeq" id="WP_120797856.1">
    <property type="nucleotide sequence ID" value="NZ_RBXL01000001.1"/>
</dbReference>
<dbReference type="Proteomes" id="UP000274556">
    <property type="component" value="Unassembled WGS sequence"/>
</dbReference>
<organism evidence="2 3">
    <name type="scientific">Thiocapsa rosea</name>
    <dbReference type="NCBI Taxonomy" id="69360"/>
    <lineage>
        <taxon>Bacteria</taxon>
        <taxon>Pseudomonadati</taxon>
        <taxon>Pseudomonadota</taxon>
        <taxon>Gammaproteobacteria</taxon>
        <taxon>Chromatiales</taxon>
        <taxon>Chromatiaceae</taxon>
        <taxon>Thiocapsa</taxon>
    </lineage>
</organism>
<comment type="caution">
    <text evidence="2">The sequence shown here is derived from an EMBL/GenBank/DDBJ whole genome shotgun (WGS) entry which is preliminary data.</text>
</comment>
<gene>
    <name evidence="2" type="ORF">BDD21_3091</name>
</gene>
<sequence>MPPERAVPEVRKSGGILLLAAIPLVALAGGYLGAEIAARPLREAIATRPPLLIIDVAAALDGIAPEDIGGAIADLETTAARLADGGVLVLDAQAVLAAPEDVYVRPRDVPSRGQP</sequence>
<name>A0A495VAG8_9GAMM</name>